<dbReference type="Pfam" id="PF07727">
    <property type="entry name" value="RVT_2"/>
    <property type="match status" value="1"/>
</dbReference>
<keyword evidence="3" id="KW-1185">Reference proteome</keyword>
<evidence type="ECO:0000313" key="3">
    <source>
        <dbReference type="Proteomes" id="UP000663760"/>
    </source>
</evidence>
<accession>A0A7I8L9L7</accession>
<reference evidence="2" key="1">
    <citation type="submission" date="2020-02" db="EMBL/GenBank/DDBJ databases">
        <authorList>
            <person name="Scholz U."/>
            <person name="Mascher M."/>
            <person name="Fiebig A."/>
        </authorList>
    </citation>
    <scope>NUCLEOTIDE SEQUENCE</scope>
</reference>
<dbReference type="AlphaFoldDB" id="A0A7I8L9L7"/>
<gene>
    <name evidence="2" type="ORF">SI8410_13017391</name>
</gene>
<dbReference type="OrthoDB" id="1930494at2759"/>
<dbReference type="InterPro" id="IPR013103">
    <property type="entry name" value="RVT_2"/>
</dbReference>
<protein>
    <recommendedName>
        <fullName evidence="1">Reverse transcriptase Ty1/copia-type domain-containing protein</fullName>
    </recommendedName>
</protein>
<evidence type="ECO:0000313" key="2">
    <source>
        <dbReference type="EMBL" id="CAA7406713.1"/>
    </source>
</evidence>
<feature type="domain" description="Reverse transcriptase Ty1/copia-type" evidence="1">
    <location>
        <begin position="36"/>
        <end position="109"/>
    </location>
</feature>
<evidence type="ECO:0000259" key="1">
    <source>
        <dbReference type="Pfam" id="PF07727"/>
    </source>
</evidence>
<sequence>MKSLCDIYESCVFALIIVEPTSYEETQEEITTIEKNGTWELIDLPQKIKAITVKWVYKVKYKLDGNVQKYKIKLVVKGYTQQQGIDYFEIFSPVARFKTVCIVLIVAAQMK</sequence>
<name>A0A7I8L9L7_SPIIN</name>
<dbReference type="Proteomes" id="UP000663760">
    <property type="component" value="Chromosome 13"/>
</dbReference>
<organism evidence="2 3">
    <name type="scientific">Spirodela intermedia</name>
    <name type="common">Intermediate duckweed</name>
    <dbReference type="NCBI Taxonomy" id="51605"/>
    <lineage>
        <taxon>Eukaryota</taxon>
        <taxon>Viridiplantae</taxon>
        <taxon>Streptophyta</taxon>
        <taxon>Embryophyta</taxon>
        <taxon>Tracheophyta</taxon>
        <taxon>Spermatophyta</taxon>
        <taxon>Magnoliopsida</taxon>
        <taxon>Liliopsida</taxon>
        <taxon>Araceae</taxon>
        <taxon>Lemnoideae</taxon>
        <taxon>Spirodela</taxon>
    </lineage>
</organism>
<dbReference type="EMBL" id="LR746276">
    <property type="protein sequence ID" value="CAA7406713.1"/>
    <property type="molecule type" value="Genomic_DNA"/>
</dbReference>
<proteinExistence type="predicted"/>